<dbReference type="AlphaFoldDB" id="A0A1Z4JSR7"/>
<dbReference type="EMBL" id="AP018205">
    <property type="protein sequence ID" value="BAY59762.1"/>
    <property type="molecule type" value="Genomic_DNA"/>
</dbReference>
<geneLocation type="plasmid" evidence="3">
    <name>plasmid2</name>
</geneLocation>
<evidence type="ECO:0000313" key="4">
    <source>
        <dbReference type="Proteomes" id="UP000217895"/>
    </source>
</evidence>
<feature type="transmembrane region" description="Helical" evidence="2">
    <location>
        <begin position="120"/>
        <end position="140"/>
    </location>
</feature>
<name>A0A1Z4JSR7_LEPBY</name>
<proteinExistence type="predicted"/>
<feature type="compositionally biased region" description="Polar residues" evidence="1">
    <location>
        <begin position="100"/>
        <end position="110"/>
    </location>
</feature>
<keyword evidence="2" id="KW-1133">Transmembrane helix</keyword>
<accession>A0A1Z4JSR7</accession>
<protein>
    <submittedName>
        <fullName evidence="3">Uncharacterized protein</fullName>
    </submittedName>
</protein>
<keyword evidence="3" id="KW-0614">Plasmid</keyword>
<gene>
    <name evidence="3" type="ORF">NIES2135_66390</name>
</gene>
<dbReference type="Proteomes" id="UP000217895">
    <property type="component" value="Plasmid Plasmid2 dna"/>
</dbReference>
<feature type="compositionally biased region" description="Polar residues" evidence="1">
    <location>
        <begin position="68"/>
        <end position="77"/>
    </location>
</feature>
<evidence type="ECO:0000313" key="3">
    <source>
        <dbReference type="EMBL" id="BAY59762.1"/>
    </source>
</evidence>
<feature type="transmembrane region" description="Helical" evidence="2">
    <location>
        <begin position="176"/>
        <end position="193"/>
    </location>
</feature>
<evidence type="ECO:0000256" key="1">
    <source>
        <dbReference type="SAM" id="MobiDB-lite"/>
    </source>
</evidence>
<keyword evidence="4" id="KW-1185">Reference proteome</keyword>
<reference evidence="3 4" key="1">
    <citation type="submission" date="2017-06" db="EMBL/GenBank/DDBJ databases">
        <title>Genome sequencing of cyanobaciteial culture collection at National Institute for Environmental Studies (NIES).</title>
        <authorList>
            <person name="Hirose Y."/>
            <person name="Shimura Y."/>
            <person name="Fujisawa T."/>
            <person name="Nakamura Y."/>
            <person name="Kawachi M."/>
        </authorList>
    </citation>
    <scope>NUCLEOTIDE SEQUENCE [LARGE SCALE GENOMIC DNA]</scope>
    <source>
        <strain evidence="3 4">NIES-2135</strain>
        <plasmid evidence="4">Plasmid Plasmid2 dna</plasmid>
    </source>
</reference>
<sequence length="194" mass="22025">MSNQKRHSRAPKKQLTEKQILLDQRSRSIKASLLRVLSLDIAALYQINSQRQGDSLKLRELNCNVRDTSTVKPTSSSIEDKHETSHHRLPQERIEEQSPESDQQPTLNQQTDGLQEQATIMLLIFRLLAFFIGLLVHHVIQSYLSTQSVTLLGIAIAISSISVLLTVIFMPWNRKLLWNLCSLFAGLLFAVIVL</sequence>
<feature type="region of interest" description="Disordered" evidence="1">
    <location>
        <begin position="68"/>
        <end position="110"/>
    </location>
</feature>
<feature type="transmembrane region" description="Helical" evidence="2">
    <location>
        <begin position="146"/>
        <end position="169"/>
    </location>
</feature>
<organism evidence="3 4">
    <name type="scientific">Leptolyngbya boryana NIES-2135</name>
    <dbReference type="NCBI Taxonomy" id="1973484"/>
    <lineage>
        <taxon>Bacteria</taxon>
        <taxon>Bacillati</taxon>
        <taxon>Cyanobacteriota</taxon>
        <taxon>Cyanophyceae</taxon>
        <taxon>Leptolyngbyales</taxon>
        <taxon>Leptolyngbyaceae</taxon>
        <taxon>Leptolyngbya group</taxon>
        <taxon>Leptolyngbya</taxon>
    </lineage>
</organism>
<keyword evidence="2" id="KW-0812">Transmembrane</keyword>
<evidence type="ECO:0000256" key="2">
    <source>
        <dbReference type="SAM" id="Phobius"/>
    </source>
</evidence>
<keyword evidence="2" id="KW-0472">Membrane</keyword>